<dbReference type="Pfam" id="PF00928">
    <property type="entry name" value="Adap_comp_sub"/>
    <property type="match status" value="1"/>
</dbReference>
<reference evidence="6 7" key="1">
    <citation type="journal article" date="2018" name="Evol. Lett.">
        <title>Horizontal gene cluster transfer increased hallucinogenic mushroom diversity.</title>
        <authorList>
            <person name="Reynolds H.T."/>
            <person name="Vijayakumar V."/>
            <person name="Gluck-Thaler E."/>
            <person name="Korotkin H.B."/>
            <person name="Matheny P.B."/>
            <person name="Slot J.C."/>
        </authorList>
    </citation>
    <scope>NUCLEOTIDE SEQUENCE [LARGE SCALE GENOMIC DNA]</scope>
    <source>
        <strain evidence="6 7">2631</strain>
    </source>
</reference>
<feature type="domain" description="MHD" evidence="5">
    <location>
        <begin position="583"/>
        <end position="858"/>
    </location>
</feature>
<dbReference type="STRING" id="93625.A0A409WFP3"/>
<dbReference type="PANTHER" id="PTHR42686:SF1">
    <property type="entry name" value="GH17980P-RELATED"/>
    <property type="match status" value="1"/>
</dbReference>
<evidence type="ECO:0000313" key="7">
    <source>
        <dbReference type="Proteomes" id="UP000283269"/>
    </source>
</evidence>
<dbReference type="InterPro" id="IPR011012">
    <property type="entry name" value="Longin-like_dom_sf"/>
</dbReference>
<dbReference type="GO" id="GO:0045290">
    <property type="term" value="F:D-arabinose 1-dehydrogenase [NAD(P)+] activity"/>
    <property type="evidence" value="ECO:0007669"/>
    <property type="project" value="TreeGrafter"/>
</dbReference>
<dbReference type="Gene3D" id="3.20.20.100">
    <property type="entry name" value="NADP-dependent oxidoreductase domain"/>
    <property type="match status" value="1"/>
</dbReference>
<evidence type="ECO:0000256" key="4">
    <source>
        <dbReference type="ARBA" id="ARBA00023136"/>
    </source>
</evidence>
<keyword evidence="7" id="KW-1185">Reference proteome</keyword>
<dbReference type="Gene3D" id="3.30.450.60">
    <property type="match status" value="1"/>
</dbReference>
<dbReference type="EMBL" id="NHYD01003440">
    <property type="protein sequence ID" value="PPQ77291.1"/>
    <property type="molecule type" value="Genomic_DNA"/>
</dbReference>
<proteinExistence type="predicted"/>
<dbReference type="PROSITE" id="PS00990">
    <property type="entry name" value="CLAT_ADAPTOR_M_1"/>
    <property type="match status" value="1"/>
</dbReference>
<dbReference type="InterPro" id="IPR036812">
    <property type="entry name" value="NAD(P)_OxRdtase_dom_sf"/>
</dbReference>
<dbReference type="PANTHER" id="PTHR42686">
    <property type="entry name" value="GH17980P-RELATED"/>
    <property type="match status" value="1"/>
</dbReference>
<evidence type="ECO:0000313" key="6">
    <source>
        <dbReference type="EMBL" id="PPQ77291.1"/>
    </source>
</evidence>
<keyword evidence="4" id="KW-0472">Membrane</keyword>
<dbReference type="SUPFAM" id="SSF64356">
    <property type="entry name" value="SNARE-like"/>
    <property type="match status" value="1"/>
</dbReference>
<dbReference type="InterPro" id="IPR020471">
    <property type="entry name" value="AKR"/>
</dbReference>
<dbReference type="GO" id="GO:0016192">
    <property type="term" value="P:vesicle-mediated transport"/>
    <property type="evidence" value="ECO:0007669"/>
    <property type="project" value="InterPro"/>
</dbReference>
<gene>
    <name evidence="6" type="ORF">CVT25_010873</name>
</gene>
<dbReference type="GO" id="GO:0012505">
    <property type="term" value="C:endomembrane system"/>
    <property type="evidence" value="ECO:0007669"/>
    <property type="project" value="UniProtKB-SubCell"/>
</dbReference>
<evidence type="ECO:0000259" key="5">
    <source>
        <dbReference type="PROSITE" id="PS51072"/>
    </source>
</evidence>
<name>A0A409WFP3_PSICY</name>
<comment type="subcellular location">
    <subcellularLocation>
        <location evidence="1">Endomembrane system</location>
    </subcellularLocation>
</comment>
<dbReference type="InterPro" id="IPR023210">
    <property type="entry name" value="NADP_OxRdtase_dom"/>
</dbReference>
<dbReference type="InParanoid" id="A0A409WFP3"/>
<organism evidence="6 7">
    <name type="scientific">Psilocybe cyanescens</name>
    <dbReference type="NCBI Taxonomy" id="93625"/>
    <lineage>
        <taxon>Eukaryota</taxon>
        <taxon>Fungi</taxon>
        <taxon>Dikarya</taxon>
        <taxon>Basidiomycota</taxon>
        <taxon>Agaricomycotina</taxon>
        <taxon>Agaricomycetes</taxon>
        <taxon>Agaricomycetidae</taxon>
        <taxon>Agaricales</taxon>
        <taxon>Agaricineae</taxon>
        <taxon>Strophariaceae</taxon>
        <taxon>Psilocybe</taxon>
    </lineage>
</organism>
<protein>
    <recommendedName>
        <fullName evidence="5">MHD domain-containing protein</fullName>
    </recommendedName>
</protein>
<dbReference type="GO" id="GO:0005829">
    <property type="term" value="C:cytosol"/>
    <property type="evidence" value="ECO:0007669"/>
    <property type="project" value="TreeGrafter"/>
</dbReference>
<comment type="caution">
    <text evidence="6">The sequence shown here is derived from an EMBL/GenBank/DDBJ whole genome shotgun (WGS) entry which is preliminary data.</text>
</comment>
<dbReference type="GO" id="GO:0006886">
    <property type="term" value="P:intracellular protein transport"/>
    <property type="evidence" value="ECO:0007669"/>
    <property type="project" value="InterPro"/>
</dbReference>
<keyword evidence="3" id="KW-0653">Protein transport</keyword>
<dbReference type="Pfam" id="PF00248">
    <property type="entry name" value="Aldo_ket_red"/>
    <property type="match status" value="1"/>
</dbReference>
<dbReference type="PROSITE" id="PS51072">
    <property type="entry name" value="MHD"/>
    <property type="match status" value="1"/>
</dbReference>
<dbReference type="GO" id="GO:0030131">
    <property type="term" value="C:clathrin adaptor complex"/>
    <property type="evidence" value="ECO:0007669"/>
    <property type="project" value="InterPro"/>
</dbReference>
<dbReference type="SUPFAM" id="SSF51430">
    <property type="entry name" value="NAD(P)-linked oxidoreductase"/>
    <property type="match status" value="1"/>
</dbReference>
<dbReference type="OrthoDB" id="870at2759"/>
<dbReference type="InterPro" id="IPR018240">
    <property type="entry name" value="Clathrin_mu_CS"/>
</dbReference>
<evidence type="ECO:0000256" key="1">
    <source>
        <dbReference type="ARBA" id="ARBA00004308"/>
    </source>
</evidence>
<dbReference type="GO" id="GO:0070485">
    <property type="term" value="P:dehydro-D-arabinono-1,4-lactone biosynthetic process"/>
    <property type="evidence" value="ECO:0007669"/>
    <property type="project" value="TreeGrafter"/>
</dbReference>
<dbReference type="Gene3D" id="2.60.40.1170">
    <property type="entry name" value="Mu homology domain, subdomain B"/>
    <property type="match status" value="2"/>
</dbReference>
<evidence type="ECO:0000256" key="2">
    <source>
        <dbReference type="ARBA" id="ARBA00022448"/>
    </source>
</evidence>
<sequence length="858" mass="93948">MATFTTFDRLPEDEEEDFPIPGPLIVSMMFQVSSYSPCALTEDVKPSLGGSMDLPAVVYGAGAFSNQYNPDDHLSGALPLRSIRLALRYGIRAFDTSAYYGPSEIVLGHALHALREEFPRSSYKLMTKCGRYGVGTFDYAPATIRDSVKRSLERLKTDYLDTVYLHDIEFVCTAVAPRLTGNHTAALGEEAVAYGLTEGDEAKIRGDGDQKILNAFHELQQMKEEGLIKNIGITGFPLPTLLRLSILILHTAPFKPLDVLLSYSHLCLQNATFMDFIPHFYKRAKIEQLVAASPLSMGLLTPTPPSWHPAPEKLRQAVIDSGKTWDGDYPSLAVGFSIRKTRSAERPVPLVVGFSTPREVHECVKVWREIQAGWDERIEGERKAREVYEQAGYLDWSWASPRSIIQSGFRSTTPAYPLLHIDAVNTAIAKAARPGDVDPVIHISAYNIEDSPGACCHVQCADMRILCPISGNVDPLFGFAFIQTFIDILHEYFGSLSSLTLKENFDVVYQLLEETLDSGGHPLTTSPNALRDIVLPPSLLNKLLSVAGANINTTINSGSGLGAAGGAFSSPIPWRKAGLRYTSNEIYFDMVEELKAVVNRSGVSLSSTVVGKIETNAKLSGTPDCLLSFTNPQVLADCAFHPCIRLNRWSRDKIFSFVPPDGKFILAEYRYSPNPSTLSATGASAPPVVKDNVPIPFVLKPNFDIEDQSVSFDVILTSRLNGRSLENLVIELNLGDGASGIKCVAARGTGGLGRGGAGDMDMGVGGNSGASWAFDSRKKVLKWEISNAPPSSSWNLRGSFSTPPTIVPRPSHALQVRFEIQSYTFSSLKVEQLKIIGEAYKPYKGVRGRSIGNIEWRW</sequence>
<dbReference type="CDD" id="cd14837">
    <property type="entry name" value="AP3_Mu_N"/>
    <property type="match status" value="1"/>
</dbReference>
<accession>A0A409WFP3</accession>
<dbReference type="AlphaFoldDB" id="A0A409WFP3"/>
<dbReference type="CDD" id="cd09252">
    <property type="entry name" value="AP-3_Mu3_Cterm"/>
    <property type="match status" value="1"/>
</dbReference>
<dbReference type="Proteomes" id="UP000283269">
    <property type="component" value="Unassembled WGS sequence"/>
</dbReference>
<dbReference type="InterPro" id="IPR001392">
    <property type="entry name" value="Clathrin_mu"/>
</dbReference>
<evidence type="ECO:0000256" key="3">
    <source>
        <dbReference type="ARBA" id="ARBA00022927"/>
    </source>
</evidence>
<dbReference type="SUPFAM" id="SSF49447">
    <property type="entry name" value="Second domain of Mu2 adaptin subunit (ap50) of ap2 adaptor"/>
    <property type="match status" value="1"/>
</dbReference>
<dbReference type="PRINTS" id="PR00314">
    <property type="entry name" value="CLATHRINADPT"/>
</dbReference>
<dbReference type="InterPro" id="IPR028565">
    <property type="entry name" value="MHD"/>
</dbReference>
<dbReference type="PROSITE" id="PS50007">
    <property type="entry name" value="PIPLC_X_DOMAIN"/>
    <property type="match status" value="1"/>
</dbReference>
<dbReference type="InterPro" id="IPR036168">
    <property type="entry name" value="AP2_Mu_C_sf"/>
</dbReference>
<keyword evidence="2" id="KW-0813">Transport</keyword>